<dbReference type="RefSeq" id="WP_190616015.1">
    <property type="nucleotide sequence ID" value="NZ_AP018712.1"/>
</dbReference>
<dbReference type="HAMAP" id="MF_00839">
    <property type="entry name" value="HPF"/>
    <property type="match status" value="1"/>
</dbReference>
<dbReference type="KEGG" id="ocy:OSSY52_10930"/>
<keyword evidence="1 2" id="KW-0810">Translation regulation</keyword>
<dbReference type="InParanoid" id="A0A7G1GA19"/>
<comment type="similarity">
    <text evidence="2">Belongs to the HPF/YfiA ribosome-associated protein family. Long HPF subfamily.</text>
</comment>
<dbReference type="Pfam" id="PF02482">
    <property type="entry name" value="Ribosomal_S30AE"/>
    <property type="match status" value="1"/>
</dbReference>
<dbReference type="CDD" id="cd00552">
    <property type="entry name" value="RaiA"/>
    <property type="match status" value="1"/>
</dbReference>
<sequence length="178" mass="20945">MDFKVFTKELELTPALKNYVEKRMTKVDKLLKRHSDLISPADFRISKEGGKYKTEITTHFKKLNNLIKVEEREGDLYECIDKVTDSFERKIKKLKDKLQTHEPTNNLVETFKFPEAIDEMPIVKRKRYDLSVMSGEEALLQAEMLGHNFFVFRNSETDEVNVVYKRNAENFGIIEFNS</sequence>
<evidence type="ECO:0000259" key="3">
    <source>
        <dbReference type="Pfam" id="PF16321"/>
    </source>
</evidence>
<dbReference type="AlphaFoldDB" id="A0A7G1GA19"/>
<evidence type="ECO:0000256" key="2">
    <source>
        <dbReference type="HAMAP-Rule" id="MF_00839"/>
    </source>
</evidence>
<dbReference type="FunCoup" id="A0A7G1GA19">
    <property type="interactions" value="279"/>
</dbReference>
<reference evidence="4 5" key="1">
    <citation type="submission" date="2018-06" db="EMBL/GenBank/DDBJ databases">
        <title>Genome sequencing of Oceanotoga sp. sy52.</title>
        <authorList>
            <person name="Mori K."/>
        </authorList>
    </citation>
    <scope>NUCLEOTIDE SEQUENCE [LARGE SCALE GENOMIC DNA]</scope>
    <source>
        <strain evidence="5">sy52</strain>
    </source>
</reference>
<dbReference type="PANTHER" id="PTHR33231">
    <property type="entry name" value="30S RIBOSOMAL PROTEIN"/>
    <property type="match status" value="1"/>
</dbReference>
<dbReference type="NCBIfam" id="TIGR00741">
    <property type="entry name" value="yfiA"/>
    <property type="match status" value="1"/>
</dbReference>
<organism evidence="4 5">
    <name type="scientific">Tepiditoga spiralis</name>
    <dbReference type="NCBI Taxonomy" id="2108365"/>
    <lineage>
        <taxon>Bacteria</taxon>
        <taxon>Thermotogati</taxon>
        <taxon>Thermotogota</taxon>
        <taxon>Thermotogae</taxon>
        <taxon>Petrotogales</taxon>
        <taxon>Petrotogaceae</taxon>
        <taxon>Tepiditoga</taxon>
    </lineage>
</organism>
<evidence type="ECO:0000313" key="4">
    <source>
        <dbReference type="EMBL" id="BBE30952.1"/>
    </source>
</evidence>
<protein>
    <recommendedName>
        <fullName evidence="2">Ribosome hibernation promoting factor</fullName>
        <shortName evidence="2">HPF</shortName>
    </recommendedName>
</protein>
<dbReference type="SUPFAM" id="SSF69754">
    <property type="entry name" value="Ribosome binding protein Y (YfiA homologue)"/>
    <property type="match status" value="1"/>
</dbReference>
<dbReference type="Pfam" id="PF16321">
    <property type="entry name" value="Ribosom_S30AE_C"/>
    <property type="match status" value="1"/>
</dbReference>
<dbReference type="InterPro" id="IPR036567">
    <property type="entry name" value="RHF-like"/>
</dbReference>
<comment type="subunit">
    <text evidence="2">Interacts with 100S ribosomes.</text>
</comment>
<comment type="subcellular location">
    <subcellularLocation>
        <location evidence="2">Cytoplasm</location>
    </subcellularLocation>
</comment>
<keyword evidence="2" id="KW-0963">Cytoplasm</keyword>
<proteinExistence type="inferred from homology"/>
<dbReference type="Proteomes" id="UP000516361">
    <property type="component" value="Chromosome"/>
</dbReference>
<dbReference type="InterPro" id="IPR034694">
    <property type="entry name" value="HPF_long/plastid"/>
</dbReference>
<dbReference type="GO" id="GO:0022627">
    <property type="term" value="C:cytosolic small ribosomal subunit"/>
    <property type="evidence" value="ECO:0007669"/>
    <property type="project" value="TreeGrafter"/>
</dbReference>
<dbReference type="GO" id="GO:0043024">
    <property type="term" value="F:ribosomal small subunit binding"/>
    <property type="evidence" value="ECO:0007669"/>
    <property type="project" value="TreeGrafter"/>
</dbReference>
<name>A0A7G1GA19_9BACT</name>
<dbReference type="InterPro" id="IPR003489">
    <property type="entry name" value="RHF/RaiA"/>
</dbReference>
<evidence type="ECO:0000313" key="5">
    <source>
        <dbReference type="Proteomes" id="UP000516361"/>
    </source>
</evidence>
<dbReference type="EMBL" id="AP018712">
    <property type="protein sequence ID" value="BBE30952.1"/>
    <property type="molecule type" value="Genomic_DNA"/>
</dbReference>
<dbReference type="Gene3D" id="3.30.505.50">
    <property type="entry name" value="Sigma 54 modulation/S30EA ribosomal protein, C-terminal domain"/>
    <property type="match status" value="1"/>
</dbReference>
<dbReference type="InterPro" id="IPR050574">
    <property type="entry name" value="HPF/YfiA_ribosome-assoc"/>
</dbReference>
<accession>A0A7G1GA19</accession>
<evidence type="ECO:0000256" key="1">
    <source>
        <dbReference type="ARBA" id="ARBA00022845"/>
    </source>
</evidence>
<dbReference type="InterPro" id="IPR032528">
    <property type="entry name" value="Ribosom_S30AE_C"/>
</dbReference>
<feature type="domain" description="Sigma 54 modulation/S30EA ribosomal protein C-terminal" evidence="3">
    <location>
        <begin position="119"/>
        <end position="173"/>
    </location>
</feature>
<dbReference type="PANTHER" id="PTHR33231:SF1">
    <property type="entry name" value="30S RIBOSOMAL PROTEIN"/>
    <property type="match status" value="1"/>
</dbReference>
<gene>
    <name evidence="2" type="primary">hpf</name>
    <name evidence="4" type="ORF">OSSY52_10930</name>
</gene>
<dbReference type="Gene3D" id="3.30.160.100">
    <property type="entry name" value="Ribosome hibernation promotion factor-like"/>
    <property type="match status" value="1"/>
</dbReference>
<keyword evidence="5" id="KW-1185">Reference proteome</keyword>
<dbReference type="InterPro" id="IPR038416">
    <property type="entry name" value="Ribosom_S30AE_C_sf"/>
</dbReference>
<dbReference type="GO" id="GO:0045900">
    <property type="term" value="P:negative regulation of translational elongation"/>
    <property type="evidence" value="ECO:0007669"/>
    <property type="project" value="TreeGrafter"/>
</dbReference>
<comment type="function">
    <text evidence="2">Required for dimerization of active 70S ribosomes into 100S ribosomes in stationary phase; 100S ribosomes are translationally inactive and sometimes present during exponential growth.</text>
</comment>